<protein>
    <recommendedName>
        <fullName evidence="4">DUF2334 domain-containing protein</fullName>
    </recommendedName>
</protein>
<dbReference type="RefSeq" id="WP_188393458.1">
    <property type="nucleotide sequence ID" value="NZ_BMEV01000119.1"/>
</dbReference>
<dbReference type="EMBL" id="BMEV01000119">
    <property type="protein sequence ID" value="GFZ91723.1"/>
    <property type="molecule type" value="Genomic_DNA"/>
</dbReference>
<reference evidence="2" key="1">
    <citation type="journal article" date="2014" name="Int. J. Syst. Evol. Microbiol.">
        <title>Complete genome sequence of Corynebacterium casei LMG S-19264T (=DSM 44701T), isolated from a smear-ripened cheese.</title>
        <authorList>
            <consortium name="US DOE Joint Genome Institute (JGI-PGF)"/>
            <person name="Walter F."/>
            <person name="Albersmeier A."/>
            <person name="Kalinowski J."/>
            <person name="Ruckert C."/>
        </authorList>
    </citation>
    <scope>NUCLEOTIDE SEQUENCE</scope>
    <source>
        <strain evidence="2">CGMCC 1.12360</strain>
    </source>
</reference>
<keyword evidence="1" id="KW-1133">Transmembrane helix</keyword>
<dbReference type="Gene3D" id="3.20.20.370">
    <property type="entry name" value="Glycoside hydrolase/deacetylase"/>
    <property type="match status" value="1"/>
</dbReference>
<evidence type="ECO:0000256" key="1">
    <source>
        <dbReference type="SAM" id="Phobius"/>
    </source>
</evidence>
<name>A0A8J2TTY6_9BACI</name>
<gene>
    <name evidence="2" type="ORF">GCM10010978_32690</name>
</gene>
<dbReference type="AlphaFoldDB" id="A0A8J2TTY6"/>
<accession>A0A8J2TTY6</accession>
<proteinExistence type="predicted"/>
<reference evidence="2" key="2">
    <citation type="submission" date="2020-09" db="EMBL/GenBank/DDBJ databases">
        <authorList>
            <person name="Sun Q."/>
            <person name="Zhou Y."/>
        </authorList>
    </citation>
    <scope>NUCLEOTIDE SEQUENCE</scope>
    <source>
        <strain evidence="2">CGMCC 1.12360</strain>
    </source>
</reference>
<feature type="transmembrane region" description="Helical" evidence="1">
    <location>
        <begin position="547"/>
        <end position="570"/>
    </location>
</feature>
<dbReference type="CDD" id="cd10923">
    <property type="entry name" value="CE4_COG5298"/>
    <property type="match status" value="1"/>
</dbReference>
<evidence type="ECO:0000313" key="3">
    <source>
        <dbReference type="Proteomes" id="UP000602050"/>
    </source>
</evidence>
<dbReference type="SUPFAM" id="SSF88713">
    <property type="entry name" value="Glycoside hydrolase/deacetylase"/>
    <property type="match status" value="1"/>
</dbReference>
<comment type="caution">
    <text evidence="2">The sequence shown here is derived from an EMBL/GenBank/DDBJ whole genome shotgun (WGS) entry which is preliminary data.</text>
</comment>
<dbReference type="InterPro" id="IPR018763">
    <property type="entry name" value="DUF2334"/>
</dbReference>
<keyword evidence="1" id="KW-0812">Transmembrane</keyword>
<evidence type="ECO:0008006" key="4">
    <source>
        <dbReference type="Google" id="ProtNLM"/>
    </source>
</evidence>
<dbReference type="GO" id="GO:0005975">
    <property type="term" value="P:carbohydrate metabolic process"/>
    <property type="evidence" value="ECO:0007669"/>
    <property type="project" value="InterPro"/>
</dbReference>
<dbReference type="InterPro" id="IPR011330">
    <property type="entry name" value="Glyco_hydro/deAcase_b/a-brl"/>
</dbReference>
<keyword evidence="1" id="KW-0472">Membrane</keyword>
<sequence length="579" mass="66290">MGNSRGAINKSSVLFVIATVLIFWLNVPTGSADIKDEAKVLVIYTSRDGEIDEYQRSLDMLISHFTNDVTFISSEEVEKNDLRNVTHLFYYGQVNARLPSTFVTLFDDYSGTFVAIGYNSDQLGDKFAFVTPLHEREVNKLNLTSNKEDVFDVISQNIIHIEVTEDTEIVIEGKKIGDIISYPILVKNENHYFYAVDSISSQKSILFGEILHDIFNANHDAKHPAYIRLEDIHPLVDPENVRQIAEILKEKNIPYMVAVIPVYTNPITREKHHFSNSPELLKVLKEMQKDGGSIVLHGYTHQFRESETGEGFEFWDVENNTPVYAPPDETITLQNENDFNTKAEYESYIRNLQEYEREYIESKITRGIQELVNYGLYPLAFEAPHYTMSQNGYTVISEYFSTYVGQIQLSDNDWEIMDSTPYITSPSFLNGMQLLPETLGYVRPDDPDAIQNMMKKAEGFQHTKDGMLAAFYHPYLGVERFVKLISEMEKLPNITWIDLKQTDLWVKADHVEIYTENGEIKADINRGGLLLSSLDFPLFHFKKFVGLVIWGMAIVGGIAVIAFILFTIFLQSRKTKMEG</sequence>
<keyword evidence="3" id="KW-1185">Reference proteome</keyword>
<dbReference type="Pfam" id="PF10096">
    <property type="entry name" value="DUF2334"/>
    <property type="match status" value="1"/>
</dbReference>
<dbReference type="Proteomes" id="UP000602050">
    <property type="component" value="Unassembled WGS sequence"/>
</dbReference>
<evidence type="ECO:0000313" key="2">
    <source>
        <dbReference type="EMBL" id="GFZ91723.1"/>
    </source>
</evidence>
<organism evidence="2 3">
    <name type="scientific">Compostibacillus humi</name>
    <dbReference type="NCBI Taxonomy" id="1245525"/>
    <lineage>
        <taxon>Bacteria</taxon>
        <taxon>Bacillati</taxon>
        <taxon>Bacillota</taxon>
        <taxon>Bacilli</taxon>
        <taxon>Bacillales</taxon>
        <taxon>Bacillaceae</taxon>
        <taxon>Compostibacillus</taxon>
    </lineage>
</organism>